<dbReference type="InterPro" id="IPR049492">
    <property type="entry name" value="BD-FAE-like_dom"/>
</dbReference>
<dbReference type="Gene3D" id="3.40.50.1820">
    <property type="entry name" value="alpha/beta hydrolase"/>
    <property type="match status" value="1"/>
</dbReference>
<proteinExistence type="predicted"/>
<evidence type="ECO:0000313" key="3">
    <source>
        <dbReference type="EMBL" id="MST92961.1"/>
    </source>
</evidence>
<keyword evidence="1 3" id="KW-0378">Hydrolase</keyword>
<dbReference type="Proteomes" id="UP000431913">
    <property type="component" value="Unassembled WGS sequence"/>
</dbReference>
<dbReference type="InterPro" id="IPR029058">
    <property type="entry name" value="AB_hydrolase_fold"/>
</dbReference>
<name>A0A6I2UC36_9FIRM</name>
<dbReference type="PANTHER" id="PTHR48081">
    <property type="entry name" value="AB HYDROLASE SUPERFAMILY PROTEIN C4A8.06C"/>
    <property type="match status" value="1"/>
</dbReference>
<evidence type="ECO:0000313" key="4">
    <source>
        <dbReference type="Proteomes" id="UP000431913"/>
    </source>
</evidence>
<dbReference type="RefSeq" id="WP_154523531.1">
    <property type="nucleotide sequence ID" value="NZ_VUNJ01000017.1"/>
</dbReference>
<organism evidence="3 4">
    <name type="scientific">Ruthenibacterium lactatiformans</name>
    <dbReference type="NCBI Taxonomy" id="1550024"/>
    <lineage>
        <taxon>Bacteria</taxon>
        <taxon>Bacillati</taxon>
        <taxon>Bacillota</taxon>
        <taxon>Clostridia</taxon>
        <taxon>Eubacteriales</taxon>
        <taxon>Oscillospiraceae</taxon>
        <taxon>Ruthenibacterium</taxon>
    </lineage>
</organism>
<dbReference type="GO" id="GO:0016787">
    <property type="term" value="F:hydrolase activity"/>
    <property type="evidence" value="ECO:0007669"/>
    <property type="project" value="UniProtKB-KW"/>
</dbReference>
<dbReference type="Pfam" id="PF20434">
    <property type="entry name" value="BD-FAE"/>
    <property type="match status" value="1"/>
</dbReference>
<dbReference type="EMBL" id="VUNJ01000017">
    <property type="protein sequence ID" value="MST92961.1"/>
    <property type="molecule type" value="Genomic_DNA"/>
</dbReference>
<dbReference type="AlphaFoldDB" id="A0A6I2UC36"/>
<dbReference type="SUPFAM" id="SSF53474">
    <property type="entry name" value="alpha/beta-Hydrolases"/>
    <property type="match status" value="1"/>
</dbReference>
<evidence type="ECO:0000256" key="1">
    <source>
        <dbReference type="ARBA" id="ARBA00022801"/>
    </source>
</evidence>
<accession>A0A6I2UC36</accession>
<protein>
    <submittedName>
        <fullName evidence="3">Alpha/beta hydrolase</fullName>
    </submittedName>
</protein>
<reference evidence="3 4" key="1">
    <citation type="submission" date="2019-08" db="EMBL/GenBank/DDBJ databases">
        <title>In-depth cultivation of the pig gut microbiome towards novel bacterial diversity and tailored functional studies.</title>
        <authorList>
            <person name="Wylensek D."/>
            <person name="Hitch T.C.A."/>
            <person name="Clavel T."/>
        </authorList>
    </citation>
    <scope>NUCLEOTIDE SEQUENCE [LARGE SCALE GENOMIC DNA]</scope>
    <source>
        <strain evidence="3 4">WCA3-601-WT-6J</strain>
    </source>
</reference>
<comment type="caution">
    <text evidence="3">The sequence shown here is derived from an EMBL/GenBank/DDBJ whole genome shotgun (WGS) entry which is preliminary data.</text>
</comment>
<sequence>MYESNYTVLRQVIADKSVIRHVSQHRGPDGSFDLDGNKKTWNSALSRFDQTPLWENGAPDYDGRDPLQPQPSIVFIPAQGASGPRSTIIVAHGGGFESRTGCEGMHVADFFARAGFNAAILTYRLKPYSRRDAMHDMQRAIRLLRARRDELGITDKIAVMGFSAGGMLSGNCATHYDAGDAAASDPVERFSCRPDAAVLGYGAFATVAFPAGIFANPFKDDDRSEKLYLAPEKNITCDTPPFFIWQTNSDDPRNSFVLGAALTEAGVPFELHCFPDGVHGLALADGNNDLYMDIPHVAHWAGLCAEWLHGLGL</sequence>
<gene>
    <name evidence="3" type="ORF">FYJ76_13650</name>
</gene>
<dbReference type="InterPro" id="IPR050300">
    <property type="entry name" value="GDXG_lipolytic_enzyme"/>
</dbReference>
<feature type="domain" description="BD-FAE-like" evidence="2">
    <location>
        <begin position="80"/>
        <end position="174"/>
    </location>
</feature>
<evidence type="ECO:0000259" key="2">
    <source>
        <dbReference type="Pfam" id="PF20434"/>
    </source>
</evidence>
<dbReference type="PANTHER" id="PTHR48081:SF6">
    <property type="entry name" value="PEPTIDASE S9 PROLYL OLIGOPEPTIDASE CATALYTIC DOMAIN-CONTAINING PROTEIN"/>
    <property type="match status" value="1"/>
</dbReference>